<feature type="region of interest" description="Disordered" evidence="1">
    <location>
        <begin position="96"/>
        <end position="191"/>
    </location>
</feature>
<dbReference type="Proteomes" id="UP001484097">
    <property type="component" value="Unassembled WGS sequence"/>
</dbReference>
<evidence type="ECO:0000313" key="3">
    <source>
        <dbReference type="EMBL" id="MEO9246352.1"/>
    </source>
</evidence>
<accession>A0ABV0IDY4</accession>
<keyword evidence="2" id="KW-1133">Transmembrane helix</keyword>
<evidence type="ECO:0000313" key="4">
    <source>
        <dbReference type="Proteomes" id="UP001484097"/>
    </source>
</evidence>
<keyword evidence="2" id="KW-0472">Membrane</keyword>
<evidence type="ECO:0000256" key="2">
    <source>
        <dbReference type="SAM" id="Phobius"/>
    </source>
</evidence>
<organism evidence="3 4">
    <name type="scientific">Citricoccus nitrophenolicus</name>
    <dbReference type="NCBI Taxonomy" id="863575"/>
    <lineage>
        <taxon>Bacteria</taxon>
        <taxon>Bacillati</taxon>
        <taxon>Actinomycetota</taxon>
        <taxon>Actinomycetes</taxon>
        <taxon>Micrococcales</taxon>
        <taxon>Micrococcaceae</taxon>
        <taxon>Citricoccus</taxon>
    </lineage>
</organism>
<dbReference type="EMBL" id="JBDXMX010000001">
    <property type="protein sequence ID" value="MEO9246352.1"/>
    <property type="molecule type" value="Genomic_DNA"/>
</dbReference>
<name>A0ABV0IDY4_9MICC</name>
<reference evidence="3 4" key="1">
    <citation type="submission" date="2024-05" db="EMBL/GenBank/DDBJ databases">
        <authorList>
            <person name="Yi C."/>
        </authorList>
    </citation>
    <scope>NUCLEOTIDE SEQUENCE [LARGE SCALE GENOMIC DNA]</scope>
    <source>
        <strain evidence="3 4">XS13</strain>
    </source>
</reference>
<dbReference type="RefSeq" id="WP_347918351.1">
    <property type="nucleotide sequence ID" value="NZ_JBDXMX010000001.1"/>
</dbReference>
<proteinExistence type="predicted"/>
<keyword evidence="2" id="KW-0812">Transmembrane</keyword>
<feature type="compositionally biased region" description="Basic and acidic residues" evidence="1">
    <location>
        <begin position="136"/>
        <end position="150"/>
    </location>
</feature>
<evidence type="ECO:0000256" key="1">
    <source>
        <dbReference type="SAM" id="MobiDB-lite"/>
    </source>
</evidence>
<feature type="region of interest" description="Disordered" evidence="1">
    <location>
        <begin position="1"/>
        <end position="59"/>
    </location>
</feature>
<comment type="caution">
    <text evidence="3">The sequence shown here is derived from an EMBL/GenBank/DDBJ whole genome shotgun (WGS) entry which is preliminary data.</text>
</comment>
<protein>
    <submittedName>
        <fullName evidence="3">Uncharacterized protein</fullName>
    </submittedName>
</protein>
<gene>
    <name evidence="3" type="ORF">ABDK96_01485</name>
</gene>
<feature type="transmembrane region" description="Helical" evidence="2">
    <location>
        <begin position="298"/>
        <end position="318"/>
    </location>
</feature>
<feature type="region of interest" description="Disordered" evidence="1">
    <location>
        <begin position="244"/>
        <end position="279"/>
    </location>
</feature>
<sequence length="319" mass="32681">MSENRPQGPGPRLGTPQIKTGPRRPAEEPEAESSLPTRRSLRQHRRADSAAGAPAGEISKATILELPATIISPSDVGPLTGQLPRVIYSIRDDAGGGYAIKSPEPREAAEPVEAAGQPAGVRVDHDGVPVGADGHPLTRRELREWRRRQEPAPAGSPEPAGEAAPAGQQHQSRRAEAPAGSPGTAAEPPTRASLAAEGAALAARIEASGGGDPAAVDPLLLREQELLAERARQLNTGLITRVPAASPAPAPAAPVAPAEPSTPGPRSPAAAQEPVQADSAHGLDSLGASAWSSRERNLMLAAGIVILALLIALVLALVL</sequence>
<keyword evidence="4" id="KW-1185">Reference proteome</keyword>
<feature type="compositionally biased region" description="Low complexity" evidence="1">
    <location>
        <begin position="151"/>
        <end position="169"/>
    </location>
</feature>